<feature type="transmembrane region" description="Helical" evidence="1">
    <location>
        <begin position="12"/>
        <end position="36"/>
    </location>
</feature>
<dbReference type="CDD" id="cd12797">
    <property type="entry name" value="M23_peptidase"/>
    <property type="match status" value="1"/>
</dbReference>
<name>A0A7K1FME8_9ACTN</name>
<accession>A0A7K1FME8</accession>
<dbReference type="EMBL" id="WLYK01000006">
    <property type="protein sequence ID" value="MTD15335.1"/>
    <property type="molecule type" value="Genomic_DNA"/>
</dbReference>
<organism evidence="3 4">
    <name type="scientific">Nakamurella alba</name>
    <dbReference type="NCBI Taxonomy" id="2665158"/>
    <lineage>
        <taxon>Bacteria</taxon>
        <taxon>Bacillati</taxon>
        <taxon>Actinomycetota</taxon>
        <taxon>Actinomycetes</taxon>
        <taxon>Nakamurellales</taxon>
        <taxon>Nakamurellaceae</taxon>
        <taxon>Nakamurella</taxon>
    </lineage>
</organism>
<gene>
    <name evidence="3" type="ORF">GIS00_15435</name>
</gene>
<dbReference type="Pfam" id="PF01551">
    <property type="entry name" value="Peptidase_M23"/>
    <property type="match status" value="1"/>
</dbReference>
<dbReference type="AlphaFoldDB" id="A0A7K1FME8"/>
<reference evidence="3 4" key="1">
    <citation type="submission" date="2019-11" db="EMBL/GenBank/DDBJ databases">
        <authorList>
            <person name="Jiang L.-Q."/>
        </authorList>
    </citation>
    <scope>NUCLEOTIDE SEQUENCE [LARGE SCALE GENOMIC DNA]</scope>
    <source>
        <strain evidence="3 4">YIM 132087</strain>
    </source>
</reference>
<sequence>MPDGVPAVHRLLARTGGIAAPVGAVLVVAVAALALFGPDPVPSGIRVVTLPVAVIGVLLLGAGTVSLFLRPTLRRSPVRLAPPVTGRWVAVNSPATKVPSHGTHAYGQTFAVDLVLDDPDSGRRRPEHGGAQAFRAPTDYPAFGVPLRSPVDGTVVRVRDSQRDHRARANAAGVAYMVLDGLVRELGGPGRVLGNHLVLRADTGEFVLLAHLQQGSAEVRVGDRVGIGDPLARCGNTGNSSEPHLHLQVMDHPRPGRAVGLPMTFRGEGAAPDRVPADNEAMTV</sequence>
<dbReference type="Proteomes" id="UP000460221">
    <property type="component" value="Unassembled WGS sequence"/>
</dbReference>
<dbReference type="InterPro" id="IPR011055">
    <property type="entry name" value="Dup_hybrid_motif"/>
</dbReference>
<dbReference type="InterPro" id="IPR050570">
    <property type="entry name" value="Cell_wall_metabolism_enzyme"/>
</dbReference>
<protein>
    <submittedName>
        <fullName evidence="3">Peptidoglycan DD-metalloendopeptidase family protein</fullName>
    </submittedName>
</protein>
<keyword evidence="1" id="KW-0472">Membrane</keyword>
<feature type="domain" description="M23ase beta-sheet core" evidence="2">
    <location>
        <begin position="178"/>
        <end position="252"/>
    </location>
</feature>
<evidence type="ECO:0000313" key="3">
    <source>
        <dbReference type="EMBL" id="MTD15335.1"/>
    </source>
</evidence>
<keyword evidence="1" id="KW-1133">Transmembrane helix</keyword>
<dbReference type="Gene3D" id="2.70.70.10">
    <property type="entry name" value="Glucose Permease (Domain IIA)"/>
    <property type="match status" value="1"/>
</dbReference>
<comment type="caution">
    <text evidence="3">The sequence shown here is derived from an EMBL/GenBank/DDBJ whole genome shotgun (WGS) entry which is preliminary data.</text>
</comment>
<keyword evidence="4" id="KW-1185">Reference proteome</keyword>
<evidence type="ECO:0000313" key="4">
    <source>
        <dbReference type="Proteomes" id="UP000460221"/>
    </source>
</evidence>
<proteinExistence type="predicted"/>
<dbReference type="SUPFAM" id="SSF51261">
    <property type="entry name" value="Duplicated hybrid motif"/>
    <property type="match status" value="1"/>
</dbReference>
<dbReference type="PANTHER" id="PTHR21666:SF270">
    <property type="entry name" value="MUREIN HYDROLASE ACTIVATOR ENVC"/>
    <property type="match status" value="1"/>
</dbReference>
<keyword evidence="1" id="KW-0812">Transmembrane</keyword>
<dbReference type="GO" id="GO:0004222">
    <property type="term" value="F:metalloendopeptidase activity"/>
    <property type="evidence" value="ECO:0007669"/>
    <property type="project" value="TreeGrafter"/>
</dbReference>
<dbReference type="InterPro" id="IPR016047">
    <property type="entry name" value="M23ase_b-sheet_dom"/>
</dbReference>
<evidence type="ECO:0000256" key="1">
    <source>
        <dbReference type="SAM" id="Phobius"/>
    </source>
</evidence>
<evidence type="ECO:0000259" key="2">
    <source>
        <dbReference type="Pfam" id="PF01551"/>
    </source>
</evidence>
<feature type="transmembrane region" description="Helical" evidence="1">
    <location>
        <begin position="48"/>
        <end position="69"/>
    </location>
</feature>
<dbReference type="PANTHER" id="PTHR21666">
    <property type="entry name" value="PEPTIDASE-RELATED"/>
    <property type="match status" value="1"/>
</dbReference>